<feature type="chain" id="PRO_5002964149" description="Secreted protein" evidence="2">
    <location>
        <begin position="27"/>
        <end position="101"/>
    </location>
</feature>
<dbReference type="AlphaFoldDB" id="C6H4W4"/>
<feature type="region of interest" description="Disordered" evidence="1">
    <location>
        <begin position="79"/>
        <end position="101"/>
    </location>
</feature>
<dbReference type="OMA" id="IPGSWEY"/>
<proteinExistence type="predicted"/>
<organism evidence="3 4">
    <name type="scientific">Ajellomyces capsulatus (strain H143)</name>
    <name type="common">Darling's disease fungus</name>
    <name type="synonym">Histoplasma capsulatum</name>
    <dbReference type="NCBI Taxonomy" id="544712"/>
    <lineage>
        <taxon>Eukaryota</taxon>
        <taxon>Fungi</taxon>
        <taxon>Dikarya</taxon>
        <taxon>Ascomycota</taxon>
        <taxon>Pezizomycotina</taxon>
        <taxon>Eurotiomycetes</taxon>
        <taxon>Eurotiomycetidae</taxon>
        <taxon>Onygenales</taxon>
        <taxon>Ajellomycetaceae</taxon>
        <taxon>Histoplasma</taxon>
    </lineage>
</organism>
<protein>
    <recommendedName>
        <fullName evidence="5">Secreted protein</fullName>
    </recommendedName>
</protein>
<keyword evidence="2" id="KW-0732">Signal</keyword>
<evidence type="ECO:0000256" key="2">
    <source>
        <dbReference type="SAM" id="SignalP"/>
    </source>
</evidence>
<evidence type="ECO:0008006" key="5">
    <source>
        <dbReference type="Google" id="ProtNLM"/>
    </source>
</evidence>
<feature type="signal peptide" evidence="2">
    <location>
        <begin position="1"/>
        <end position="26"/>
    </location>
</feature>
<sequence length="101" mass="11487">MLFPFLLFPFFFFSFCTLLHTAHVRATKTLKELGKRRSLESQRPQERLQTSISRLDQPFLQQSSLEIPGSWEYSRLSLAGGSNFRPPPKATSSGRAADSTH</sequence>
<dbReference type="EMBL" id="GG692419">
    <property type="protein sequence ID" value="EER44706.1"/>
    <property type="molecule type" value="Genomic_DNA"/>
</dbReference>
<dbReference type="VEuPathDB" id="FungiDB:HCDG_00285"/>
<dbReference type="Proteomes" id="UP000002624">
    <property type="component" value="Unassembled WGS sequence"/>
</dbReference>
<accession>C6H4W4</accession>
<gene>
    <name evidence="3" type="ORF">HCDG_00285</name>
</gene>
<evidence type="ECO:0000256" key="1">
    <source>
        <dbReference type="SAM" id="MobiDB-lite"/>
    </source>
</evidence>
<dbReference type="HOGENOM" id="CLU_2305221_0_0_1"/>
<reference evidence="4" key="1">
    <citation type="submission" date="2009-05" db="EMBL/GenBank/DDBJ databases">
        <title>The genome sequence of Ajellomyces capsulatus strain H143.</title>
        <authorList>
            <person name="Champion M."/>
            <person name="Cuomo C.A."/>
            <person name="Ma L.-J."/>
            <person name="Henn M.R."/>
            <person name="Sil A."/>
            <person name="Goldman B."/>
            <person name="Young S.K."/>
            <person name="Kodira C.D."/>
            <person name="Zeng Q."/>
            <person name="Koehrsen M."/>
            <person name="Alvarado L."/>
            <person name="Berlin A.M."/>
            <person name="Borenstein D."/>
            <person name="Chen Z."/>
            <person name="Engels R."/>
            <person name="Freedman E."/>
            <person name="Gellesch M."/>
            <person name="Goldberg J."/>
            <person name="Griggs A."/>
            <person name="Gujja S."/>
            <person name="Heiman D.I."/>
            <person name="Hepburn T.A."/>
            <person name="Howarth C."/>
            <person name="Jen D."/>
            <person name="Larson L."/>
            <person name="Lewis B."/>
            <person name="Mehta T."/>
            <person name="Park D."/>
            <person name="Pearson M."/>
            <person name="Roberts A."/>
            <person name="Saif S."/>
            <person name="Shea T.D."/>
            <person name="Shenoy N."/>
            <person name="Sisk P."/>
            <person name="Stolte C."/>
            <person name="Sykes S."/>
            <person name="Walk T."/>
            <person name="White J."/>
            <person name="Yandava C."/>
            <person name="Klein B."/>
            <person name="McEwen J.G."/>
            <person name="Puccia R."/>
            <person name="Goldman G.H."/>
            <person name="Felipe M.S."/>
            <person name="Nino-Vega G."/>
            <person name="San-Blas G."/>
            <person name="Taylor J.W."/>
            <person name="Mendoza L."/>
            <person name="Galagan J.E."/>
            <person name="Nusbaum C."/>
            <person name="Birren B.W."/>
        </authorList>
    </citation>
    <scope>NUCLEOTIDE SEQUENCE [LARGE SCALE GENOMIC DNA]</scope>
    <source>
        <strain evidence="4">H143</strain>
    </source>
</reference>
<evidence type="ECO:0000313" key="4">
    <source>
        <dbReference type="Proteomes" id="UP000002624"/>
    </source>
</evidence>
<name>C6H4W4_AJECH</name>
<evidence type="ECO:0000313" key="3">
    <source>
        <dbReference type="EMBL" id="EER44706.1"/>
    </source>
</evidence>